<evidence type="ECO:0000313" key="1">
    <source>
        <dbReference type="EMBL" id="KAH7690038.1"/>
    </source>
</evidence>
<dbReference type="Proteomes" id="UP000827976">
    <property type="component" value="Chromosome 2"/>
</dbReference>
<gene>
    <name evidence="1" type="ORF">IHE45_02G021000</name>
</gene>
<name>A0ACB7WP89_DIOAL</name>
<sequence>MGVVHLVFIFMLVIEISLGQIIIPKKYDGFPLYNSKNKDEGSIMVEAFFDPLCPDSRDSWPPLKQALQYYSPHLSFIFHPFPLPYHSNAYIASLALHIANNLNSSTTFPLLELFYKFQEKFYNDPTFNMSRAMVTDDIANLAISLIGKSYSQAFKAGFQDPQTNEAQKISFKYGCSRGVASTPTFLINGFTLPGAGAAIPFEQWKSIIDPLLKND</sequence>
<keyword evidence="2" id="KW-1185">Reference proteome</keyword>
<accession>A0ACB7WP89</accession>
<dbReference type="EMBL" id="CM037012">
    <property type="protein sequence ID" value="KAH7690038.1"/>
    <property type="molecule type" value="Genomic_DNA"/>
</dbReference>
<organism evidence="1 2">
    <name type="scientific">Dioscorea alata</name>
    <name type="common">Purple yam</name>
    <dbReference type="NCBI Taxonomy" id="55571"/>
    <lineage>
        <taxon>Eukaryota</taxon>
        <taxon>Viridiplantae</taxon>
        <taxon>Streptophyta</taxon>
        <taxon>Embryophyta</taxon>
        <taxon>Tracheophyta</taxon>
        <taxon>Spermatophyta</taxon>
        <taxon>Magnoliopsida</taxon>
        <taxon>Liliopsida</taxon>
        <taxon>Dioscoreales</taxon>
        <taxon>Dioscoreaceae</taxon>
        <taxon>Dioscorea</taxon>
    </lineage>
</organism>
<evidence type="ECO:0000313" key="2">
    <source>
        <dbReference type="Proteomes" id="UP000827976"/>
    </source>
</evidence>
<protein>
    <submittedName>
        <fullName evidence="1">Thioredoxin-like protein</fullName>
    </submittedName>
</protein>
<comment type="caution">
    <text evidence="1">The sequence shown here is derived from an EMBL/GenBank/DDBJ whole genome shotgun (WGS) entry which is preliminary data.</text>
</comment>
<proteinExistence type="predicted"/>
<reference evidence="2" key="1">
    <citation type="journal article" date="2022" name="Nat. Commun.">
        <title>Chromosome evolution and the genetic basis of agronomically important traits in greater yam.</title>
        <authorList>
            <person name="Bredeson J.V."/>
            <person name="Lyons J.B."/>
            <person name="Oniyinde I.O."/>
            <person name="Okereke N.R."/>
            <person name="Kolade O."/>
            <person name="Nnabue I."/>
            <person name="Nwadili C.O."/>
            <person name="Hribova E."/>
            <person name="Parker M."/>
            <person name="Nwogha J."/>
            <person name="Shu S."/>
            <person name="Carlson J."/>
            <person name="Kariba R."/>
            <person name="Muthemba S."/>
            <person name="Knop K."/>
            <person name="Barton G.J."/>
            <person name="Sherwood A.V."/>
            <person name="Lopez-Montes A."/>
            <person name="Asiedu R."/>
            <person name="Jamnadass R."/>
            <person name="Muchugi A."/>
            <person name="Goodstein D."/>
            <person name="Egesi C.N."/>
            <person name="Featherston J."/>
            <person name="Asfaw A."/>
            <person name="Simpson G.G."/>
            <person name="Dolezel J."/>
            <person name="Hendre P.S."/>
            <person name="Van Deynze A."/>
            <person name="Kumar P.L."/>
            <person name="Obidiegwu J.E."/>
            <person name="Bhattacharjee R."/>
            <person name="Rokhsar D.S."/>
        </authorList>
    </citation>
    <scope>NUCLEOTIDE SEQUENCE [LARGE SCALE GENOMIC DNA]</scope>
    <source>
        <strain evidence="2">cv. TDa95/00328</strain>
    </source>
</reference>